<proteinExistence type="predicted"/>
<dbReference type="SFLD" id="SFLDS00003">
    <property type="entry name" value="Haloacid_Dehalogenase"/>
    <property type="match status" value="1"/>
</dbReference>
<evidence type="ECO:0000313" key="6">
    <source>
        <dbReference type="Proteomes" id="UP000199520"/>
    </source>
</evidence>
<dbReference type="Proteomes" id="UP000199520">
    <property type="component" value="Unassembled WGS sequence"/>
</dbReference>
<evidence type="ECO:0000256" key="4">
    <source>
        <dbReference type="ARBA" id="ARBA00022842"/>
    </source>
</evidence>
<dbReference type="SUPFAM" id="SSF56784">
    <property type="entry name" value="HAD-like"/>
    <property type="match status" value="1"/>
</dbReference>
<dbReference type="RefSeq" id="WP_217645043.1">
    <property type="nucleotide sequence ID" value="NZ_FOTS01000005.1"/>
</dbReference>
<comment type="cofactor">
    <cofactor evidence="1">
        <name>Mg(2+)</name>
        <dbReference type="ChEBI" id="CHEBI:18420"/>
    </cofactor>
</comment>
<evidence type="ECO:0000256" key="3">
    <source>
        <dbReference type="ARBA" id="ARBA00022801"/>
    </source>
</evidence>
<evidence type="ECO:0000256" key="2">
    <source>
        <dbReference type="ARBA" id="ARBA00022723"/>
    </source>
</evidence>
<dbReference type="PANTHER" id="PTHR46470:SF2">
    <property type="entry name" value="GLYCERALDEHYDE 3-PHOSPHATE PHOSPHATASE"/>
    <property type="match status" value="1"/>
</dbReference>
<keyword evidence="4" id="KW-0460">Magnesium</keyword>
<dbReference type="SFLD" id="SFLDG01129">
    <property type="entry name" value="C1.5:_HAD__Beta-PGM__Phosphata"/>
    <property type="match status" value="1"/>
</dbReference>
<dbReference type="InterPro" id="IPR006439">
    <property type="entry name" value="HAD-SF_hydro_IA"/>
</dbReference>
<dbReference type="EMBL" id="FOTS01000005">
    <property type="protein sequence ID" value="SFL45489.1"/>
    <property type="molecule type" value="Genomic_DNA"/>
</dbReference>
<dbReference type="Gene3D" id="1.10.150.520">
    <property type="match status" value="1"/>
</dbReference>
<dbReference type="InterPro" id="IPR051400">
    <property type="entry name" value="HAD-like_hydrolase"/>
</dbReference>
<keyword evidence="3 5" id="KW-0378">Hydrolase</keyword>
<evidence type="ECO:0000313" key="5">
    <source>
        <dbReference type="EMBL" id="SFL45489.1"/>
    </source>
</evidence>
<evidence type="ECO:0000256" key="1">
    <source>
        <dbReference type="ARBA" id="ARBA00001946"/>
    </source>
</evidence>
<dbReference type="NCBIfam" id="TIGR01549">
    <property type="entry name" value="HAD-SF-IA-v1"/>
    <property type="match status" value="1"/>
</dbReference>
<dbReference type="Pfam" id="PF00702">
    <property type="entry name" value="Hydrolase"/>
    <property type="match status" value="1"/>
</dbReference>
<dbReference type="InterPro" id="IPR036412">
    <property type="entry name" value="HAD-like_sf"/>
</dbReference>
<dbReference type="GO" id="GO:0044281">
    <property type="term" value="P:small molecule metabolic process"/>
    <property type="evidence" value="ECO:0007669"/>
    <property type="project" value="UniProtKB-ARBA"/>
</dbReference>
<protein>
    <submittedName>
        <fullName evidence="5">Putative hydrolase of the HAD superfamily</fullName>
    </submittedName>
</protein>
<name>A0A1I4HTF2_9FIRM</name>
<dbReference type="InterPro" id="IPR023214">
    <property type="entry name" value="HAD_sf"/>
</dbReference>
<dbReference type="GO" id="GO:0016791">
    <property type="term" value="F:phosphatase activity"/>
    <property type="evidence" value="ECO:0007669"/>
    <property type="project" value="TreeGrafter"/>
</dbReference>
<organism evidence="5 6">
    <name type="scientific">Pelosinus propionicus DSM 13327</name>
    <dbReference type="NCBI Taxonomy" id="1123291"/>
    <lineage>
        <taxon>Bacteria</taxon>
        <taxon>Bacillati</taxon>
        <taxon>Bacillota</taxon>
        <taxon>Negativicutes</taxon>
        <taxon>Selenomonadales</taxon>
        <taxon>Sporomusaceae</taxon>
        <taxon>Pelosinus</taxon>
    </lineage>
</organism>
<dbReference type="GO" id="GO:0046872">
    <property type="term" value="F:metal ion binding"/>
    <property type="evidence" value="ECO:0007669"/>
    <property type="project" value="UniProtKB-KW"/>
</dbReference>
<dbReference type="STRING" id="1123291.SAMN04490355_100538"/>
<gene>
    <name evidence="5" type="ORF">SAMN04490355_100538</name>
</gene>
<accession>A0A1I4HTF2</accession>
<dbReference type="Gene3D" id="3.40.50.1000">
    <property type="entry name" value="HAD superfamily/HAD-like"/>
    <property type="match status" value="1"/>
</dbReference>
<keyword evidence="2" id="KW-0479">Metal-binding</keyword>
<dbReference type="AlphaFoldDB" id="A0A1I4HTF2"/>
<reference evidence="6" key="1">
    <citation type="submission" date="2016-10" db="EMBL/GenBank/DDBJ databases">
        <authorList>
            <person name="Varghese N."/>
            <person name="Submissions S."/>
        </authorList>
    </citation>
    <scope>NUCLEOTIDE SEQUENCE [LARGE SCALE GENOMIC DNA]</scope>
    <source>
        <strain evidence="6">DSM 13327</strain>
    </source>
</reference>
<keyword evidence="6" id="KW-1185">Reference proteome</keyword>
<dbReference type="PANTHER" id="PTHR46470">
    <property type="entry name" value="N-ACYLNEURAMINATE-9-PHOSPHATASE"/>
    <property type="match status" value="1"/>
</dbReference>
<sequence>MVIVFDLDDTLYDEITFVQSGFKAVAKHLFETYAVPISVSYLFMLEHLQLGRGKIFDDTLQHFGVFSKKEVVRCVTVYRSHVPKIHLYDDTARCLQRFSNVPMYIVTDGNKLVQKNKLVALGLYQRVKFCFITHRYGIKNAKPSPHCFLKICEREKTEPREVVYIGDNPHKDFVKIKALGFKTVRMMRGYFKDVVKSSEFEAHFQIRSLDELNNEFLSKVFEAQDV</sequence>